<reference evidence="12 13" key="1">
    <citation type="journal article" date="2016" name="Nat. Commun.">
        <title>Thousands of microbial genomes shed light on interconnected biogeochemical processes in an aquifer system.</title>
        <authorList>
            <person name="Anantharaman K."/>
            <person name="Brown C.T."/>
            <person name="Hug L.A."/>
            <person name="Sharon I."/>
            <person name="Castelle C.J."/>
            <person name="Probst A.J."/>
            <person name="Thomas B.C."/>
            <person name="Singh A."/>
            <person name="Wilkins M.J."/>
            <person name="Karaoz U."/>
            <person name="Brodie E.L."/>
            <person name="Williams K.H."/>
            <person name="Hubbard S.S."/>
            <person name="Banfield J.F."/>
        </authorList>
    </citation>
    <scope>NUCLEOTIDE SEQUENCE [LARGE SCALE GENOMIC DNA]</scope>
</reference>
<evidence type="ECO:0000256" key="11">
    <source>
        <dbReference type="SAM" id="MobiDB-lite"/>
    </source>
</evidence>
<dbReference type="GO" id="GO:0005524">
    <property type="term" value="F:ATP binding"/>
    <property type="evidence" value="ECO:0007669"/>
    <property type="project" value="UniProtKB-UniRule"/>
</dbReference>
<dbReference type="GO" id="GO:0005886">
    <property type="term" value="C:plasma membrane"/>
    <property type="evidence" value="ECO:0007669"/>
    <property type="project" value="UniProtKB-SubCell"/>
</dbReference>
<comment type="subunit">
    <text evidence="10">F-type ATPases have 2 components, CF(1) - the catalytic core - and CF(0) - the membrane proton channel. CF(1) has five subunits: alpha(3), beta(3), gamma(1), delta(1), epsilon(1). CF(0) has three main subunits: a, b and c.</text>
</comment>
<evidence type="ECO:0000256" key="6">
    <source>
        <dbReference type="ARBA" id="ARBA00023065"/>
    </source>
</evidence>
<dbReference type="PANTHER" id="PTHR11693:SF22">
    <property type="entry name" value="ATP SYNTHASE SUBUNIT GAMMA, MITOCHONDRIAL"/>
    <property type="match status" value="1"/>
</dbReference>
<evidence type="ECO:0000256" key="4">
    <source>
        <dbReference type="ARBA" id="ARBA00022448"/>
    </source>
</evidence>
<comment type="function">
    <text evidence="1 10">Produces ATP from ADP in the presence of a proton gradient across the membrane. The gamma chain is believed to be important in regulating ATPase activity and the flow of protons through the CF(0) complex.</text>
</comment>
<keyword evidence="8 10" id="KW-0139">CF(1)</keyword>
<dbReference type="PRINTS" id="PR00126">
    <property type="entry name" value="ATPASEGAMMA"/>
</dbReference>
<dbReference type="GO" id="GO:0045259">
    <property type="term" value="C:proton-transporting ATP synthase complex"/>
    <property type="evidence" value="ECO:0007669"/>
    <property type="project" value="UniProtKB-KW"/>
</dbReference>
<keyword evidence="7 10" id="KW-0472">Membrane</keyword>
<evidence type="ECO:0000256" key="9">
    <source>
        <dbReference type="ARBA" id="ARBA00023310"/>
    </source>
</evidence>
<evidence type="ECO:0000256" key="3">
    <source>
        <dbReference type="ARBA" id="ARBA00007681"/>
    </source>
</evidence>
<evidence type="ECO:0000256" key="1">
    <source>
        <dbReference type="ARBA" id="ARBA00003456"/>
    </source>
</evidence>
<evidence type="ECO:0000256" key="10">
    <source>
        <dbReference type="HAMAP-Rule" id="MF_00815"/>
    </source>
</evidence>
<evidence type="ECO:0000256" key="7">
    <source>
        <dbReference type="ARBA" id="ARBA00023136"/>
    </source>
</evidence>
<name>A0A1F5ISU2_9BACT</name>
<dbReference type="PANTHER" id="PTHR11693">
    <property type="entry name" value="ATP SYNTHASE GAMMA CHAIN"/>
    <property type="match status" value="1"/>
</dbReference>
<organism evidence="12 13">
    <name type="scientific">Candidatus Daviesbacteria bacterium RIFCSPHIGHO2_01_FULL_41_23</name>
    <dbReference type="NCBI Taxonomy" id="1797764"/>
    <lineage>
        <taxon>Bacteria</taxon>
        <taxon>Candidatus Daviesiibacteriota</taxon>
    </lineage>
</organism>
<dbReference type="HAMAP" id="MF_00815">
    <property type="entry name" value="ATP_synth_gamma_bact"/>
    <property type="match status" value="1"/>
</dbReference>
<dbReference type="GO" id="GO:0046933">
    <property type="term" value="F:proton-transporting ATP synthase activity, rotational mechanism"/>
    <property type="evidence" value="ECO:0007669"/>
    <property type="project" value="UniProtKB-UniRule"/>
</dbReference>
<dbReference type="InterPro" id="IPR035968">
    <property type="entry name" value="ATP_synth_F1_ATPase_gsu"/>
</dbReference>
<dbReference type="SUPFAM" id="SSF52943">
    <property type="entry name" value="ATP synthase (F1-ATPase), gamma subunit"/>
    <property type="match status" value="1"/>
</dbReference>
<dbReference type="InterPro" id="IPR000131">
    <property type="entry name" value="ATP_synth_F1_gsu"/>
</dbReference>
<evidence type="ECO:0000256" key="2">
    <source>
        <dbReference type="ARBA" id="ARBA00004170"/>
    </source>
</evidence>
<proteinExistence type="inferred from homology"/>
<keyword evidence="10" id="KW-1003">Cell membrane</keyword>
<evidence type="ECO:0000313" key="13">
    <source>
        <dbReference type="Proteomes" id="UP000176336"/>
    </source>
</evidence>
<keyword evidence="5 10" id="KW-0375">Hydrogen ion transport</keyword>
<dbReference type="NCBIfam" id="TIGR01146">
    <property type="entry name" value="ATPsyn_F1gamma"/>
    <property type="match status" value="1"/>
</dbReference>
<evidence type="ECO:0000313" key="12">
    <source>
        <dbReference type="EMBL" id="OGE19435.1"/>
    </source>
</evidence>
<dbReference type="Gene3D" id="1.10.287.80">
    <property type="entry name" value="ATP synthase, gamma subunit, helix hairpin domain"/>
    <property type="match status" value="2"/>
</dbReference>
<comment type="subcellular location">
    <subcellularLocation>
        <location evidence="10">Cell membrane</location>
        <topology evidence="10">Peripheral membrane protein</topology>
    </subcellularLocation>
    <subcellularLocation>
        <location evidence="2">Membrane</location>
        <topology evidence="2">Peripheral membrane protein</topology>
    </subcellularLocation>
</comment>
<keyword evidence="4 10" id="KW-0813">Transport</keyword>
<dbReference type="GO" id="GO:0042777">
    <property type="term" value="P:proton motive force-driven plasma membrane ATP synthesis"/>
    <property type="evidence" value="ECO:0007669"/>
    <property type="project" value="UniProtKB-UniRule"/>
</dbReference>
<dbReference type="AlphaFoldDB" id="A0A1F5ISU2"/>
<dbReference type="CDD" id="cd12151">
    <property type="entry name" value="F1-ATPase_gamma"/>
    <property type="match status" value="1"/>
</dbReference>
<evidence type="ECO:0000256" key="8">
    <source>
        <dbReference type="ARBA" id="ARBA00023196"/>
    </source>
</evidence>
<keyword evidence="6 10" id="KW-0406">Ion transport</keyword>
<sequence length="308" mass="34256">MANTRELRRRIKSVKNTAQITKAMQMVAATKMRRAQTQALNGRPYSFNLASALERLLPLVNVESHPLLSGNDSKNQGVILLSTDKSLCGALNTNLFRLLGTSNMVGGTVFYTVGKKGRNFLARSGKNLQADFENLDVVTFRQAVQMAKLVTDSFKAGEVGEVYLFYPRFVSTLRQEPTKVKLLPIDLASVIPANAGIQLEKSGSEVDSRLRGNDRKESRSDRGNEFLFEPDPDKLLDYILVHHIQMKIYQSLLETKASEHSARMIAMQNATDNASDLVSDLNLTYNQTRQDAITKELLEITTAALAMT</sequence>
<dbReference type="Gene3D" id="3.40.1380.10">
    <property type="match status" value="1"/>
</dbReference>
<evidence type="ECO:0000256" key="5">
    <source>
        <dbReference type="ARBA" id="ARBA00022781"/>
    </source>
</evidence>
<gene>
    <name evidence="10" type="primary">atpG</name>
    <name evidence="12" type="ORF">A2871_01110</name>
</gene>
<protein>
    <recommendedName>
        <fullName evidence="10">ATP synthase gamma chain</fullName>
    </recommendedName>
    <alternativeName>
        <fullName evidence="10">ATP synthase F1 sector gamma subunit</fullName>
    </alternativeName>
    <alternativeName>
        <fullName evidence="10">F-ATPase gamma subunit</fullName>
    </alternativeName>
</protein>
<dbReference type="EMBL" id="MFCR01000003">
    <property type="protein sequence ID" value="OGE19435.1"/>
    <property type="molecule type" value="Genomic_DNA"/>
</dbReference>
<feature type="region of interest" description="Disordered" evidence="11">
    <location>
        <begin position="202"/>
        <end position="226"/>
    </location>
</feature>
<dbReference type="Pfam" id="PF00231">
    <property type="entry name" value="ATP-synt"/>
    <property type="match status" value="1"/>
</dbReference>
<comment type="similarity">
    <text evidence="3 10">Belongs to the ATPase gamma chain family.</text>
</comment>
<feature type="compositionally biased region" description="Basic and acidic residues" evidence="11">
    <location>
        <begin position="202"/>
        <end position="224"/>
    </location>
</feature>
<dbReference type="Proteomes" id="UP000176336">
    <property type="component" value="Unassembled WGS sequence"/>
</dbReference>
<accession>A0A1F5ISU2</accession>
<comment type="caution">
    <text evidence="12">The sequence shown here is derived from an EMBL/GenBank/DDBJ whole genome shotgun (WGS) entry which is preliminary data.</text>
</comment>
<keyword evidence="9 10" id="KW-0066">ATP synthesis</keyword>